<gene>
    <name evidence="3" type="ORF">LZC94_27470</name>
</gene>
<dbReference type="InterPro" id="IPR003018">
    <property type="entry name" value="GAF"/>
</dbReference>
<dbReference type="Proteomes" id="UP001370348">
    <property type="component" value="Chromosome"/>
</dbReference>
<dbReference type="Pfam" id="PF13185">
    <property type="entry name" value="GAF_2"/>
    <property type="match status" value="1"/>
</dbReference>
<protein>
    <submittedName>
        <fullName evidence="3">GAF domain-containing protein</fullName>
    </submittedName>
</protein>
<dbReference type="InterPro" id="IPR029016">
    <property type="entry name" value="GAF-like_dom_sf"/>
</dbReference>
<accession>A0ABZ2LKY0</accession>
<feature type="compositionally biased region" description="Low complexity" evidence="1">
    <location>
        <begin position="25"/>
        <end position="44"/>
    </location>
</feature>
<sequence length="290" mass="31806">MGKRLLLPRTKKKTSTPSAVPRPDSPVAVTTAVPASARTAPRAPRPTLVSAPVIELDPDVDIHPEDWVTHVDPNPFALTHDGPEPFAFARDAETASSSFDDIDDLFQTVRDLPFCETTAEAASFCLAAVLRFSPARIGLVHVYDAETRQFVVVYAQGPDTDDALMMRTHEDDPLIQSTLRDDAPRSWHYDEHTTDARPRNRHAFFGPVRSVLVAPVAHRKRPLGVIELIDPLDGSFFDARAENTLSYVAGRLGEHLASRGTTIGHIVAPSLESGDYPAARPMDMCRVASR</sequence>
<keyword evidence="4" id="KW-1185">Reference proteome</keyword>
<proteinExistence type="predicted"/>
<evidence type="ECO:0000259" key="2">
    <source>
        <dbReference type="Pfam" id="PF13185"/>
    </source>
</evidence>
<dbReference type="SUPFAM" id="SSF55781">
    <property type="entry name" value="GAF domain-like"/>
    <property type="match status" value="1"/>
</dbReference>
<dbReference type="RefSeq" id="WP_394821209.1">
    <property type="nucleotide sequence ID" value="NZ_CP089984.1"/>
</dbReference>
<organism evidence="3 4">
    <name type="scientific">Pendulispora albinea</name>
    <dbReference type="NCBI Taxonomy" id="2741071"/>
    <lineage>
        <taxon>Bacteria</taxon>
        <taxon>Pseudomonadati</taxon>
        <taxon>Myxococcota</taxon>
        <taxon>Myxococcia</taxon>
        <taxon>Myxococcales</taxon>
        <taxon>Sorangiineae</taxon>
        <taxon>Pendulisporaceae</taxon>
        <taxon>Pendulispora</taxon>
    </lineage>
</organism>
<feature type="region of interest" description="Disordered" evidence="1">
    <location>
        <begin position="1"/>
        <end position="44"/>
    </location>
</feature>
<evidence type="ECO:0000313" key="4">
    <source>
        <dbReference type="Proteomes" id="UP001370348"/>
    </source>
</evidence>
<evidence type="ECO:0000256" key="1">
    <source>
        <dbReference type="SAM" id="MobiDB-lite"/>
    </source>
</evidence>
<dbReference type="Gene3D" id="3.30.450.40">
    <property type="match status" value="1"/>
</dbReference>
<name>A0ABZ2LKY0_9BACT</name>
<reference evidence="3 4" key="1">
    <citation type="submission" date="2021-12" db="EMBL/GenBank/DDBJ databases">
        <title>Discovery of the Pendulisporaceae a myxobacterial family with distinct sporulation behavior and unique specialized metabolism.</title>
        <authorList>
            <person name="Garcia R."/>
            <person name="Popoff A."/>
            <person name="Bader C.D."/>
            <person name="Loehr J."/>
            <person name="Walesch S."/>
            <person name="Walt C."/>
            <person name="Boldt J."/>
            <person name="Bunk B."/>
            <person name="Haeckl F.J.F.P.J."/>
            <person name="Gunesch A.P."/>
            <person name="Birkelbach J."/>
            <person name="Nuebel U."/>
            <person name="Pietschmann T."/>
            <person name="Bach T."/>
            <person name="Mueller R."/>
        </authorList>
    </citation>
    <scope>NUCLEOTIDE SEQUENCE [LARGE SCALE GENOMIC DNA]</scope>
    <source>
        <strain evidence="3 4">MSr11954</strain>
    </source>
</reference>
<dbReference type="EMBL" id="CP089984">
    <property type="protein sequence ID" value="WXB11589.1"/>
    <property type="molecule type" value="Genomic_DNA"/>
</dbReference>
<feature type="domain" description="GAF" evidence="2">
    <location>
        <begin position="117"/>
        <end position="253"/>
    </location>
</feature>
<evidence type="ECO:0000313" key="3">
    <source>
        <dbReference type="EMBL" id="WXB11589.1"/>
    </source>
</evidence>